<reference evidence="2 3" key="1">
    <citation type="journal article" date="2021" name="Environ. Microbiol.">
        <title>New insights into the diversity and evolution of the archaeal mobilome from three complete genomes of Saccharolobus shibatae.</title>
        <authorList>
            <person name="Medvedeva S."/>
            <person name="Brandt D."/>
            <person name="Cvirkaite-Krupovic V."/>
            <person name="Liu Y."/>
            <person name="Severinov K."/>
            <person name="Ishino S."/>
            <person name="Ishino Y."/>
            <person name="Prangishvili D."/>
            <person name="Kalinowski J."/>
            <person name="Krupovic M."/>
        </authorList>
    </citation>
    <scope>NUCLEOTIDE SEQUENCE [LARGE SCALE GENOMIC DNA]</scope>
    <source>
        <strain evidence="2 3">S38A</strain>
    </source>
</reference>
<accession>A0A8F5C1K0</accession>
<keyword evidence="1" id="KW-0472">Membrane</keyword>
<evidence type="ECO:0000256" key="1">
    <source>
        <dbReference type="SAM" id="Phobius"/>
    </source>
</evidence>
<keyword evidence="1" id="KW-1133">Transmembrane helix</keyword>
<keyword evidence="3" id="KW-1185">Reference proteome</keyword>
<evidence type="ECO:0000313" key="2">
    <source>
        <dbReference type="EMBL" id="QXJ35213.1"/>
    </source>
</evidence>
<sequence length="138" mass="16236">MGFKPHDSRLNPHILLKILNIKVVYYAQVKTKNWNARIVDRKGNNVVSDALVLRFNAKDLRRVPNRLTTINTSYDLISLSLSTYEIIFPILLRYSRKNSLNYFKRELIAMLLNLTFDLICLNSFALFLGLFFRLFYLC</sequence>
<dbReference type="Proteomes" id="UP000694036">
    <property type="component" value="Chromosome"/>
</dbReference>
<gene>
    <name evidence="2" type="ORF">J5U22_01760</name>
</gene>
<name>A0A8F5C1K0_9CREN</name>
<feature type="transmembrane region" description="Helical" evidence="1">
    <location>
        <begin position="107"/>
        <end position="136"/>
    </location>
</feature>
<protein>
    <submittedName>
        <fullName evidence="2">Uncharacterized protein</fullName>
    </submittedName>
</protein>
<organism evidence="2 3">
    <name type="scientific">Saccharolobus shibatae</name>
    <dbReference type="NCBI Taxonomy" id="2286"/>
    <lineage>
        <taxon>Archaea</taxon>
        <taxon>Thermoproteota</taxon>
        <taxon>Thermoprotei</taxon>
        <taxon>Sulfolobales</taxon>
        <taxon>Sulfolobaceae</taxon>
        <taxon>Saccharolobus</taxon>
    </lineage>
</organism>
<proteinExistence type="predicted"/>
<keyword evidence="1" id="KW-0812">Transmembrane</keyword>
<evidence type="ECO:0000313" key="3">
    <source>
        <dbReference type="Proteomes" id="UP000694036"/>
    </source>
</evidence>
<dbReference type="AlphaFoldDB" id="A0A8F5C1K0"/>
<dbReference type="EMBL" id="CP077713">
    <property type="protein sequence ID" value="QXJ35213.1"/>
    <property type="molecule type" value="Genomic_DNA"/>
</dbReference>